<dbReference type="PANTHER" id="PTHR33050">
    <property type="entry name" value="REVERSE TRANSCRIPTASE DOMAIN-CONTAINING PROTEIN"/>
    <property type="match status" value="1"/>
</dbReference>
<dbReference type="InterPro" id="IPR052055">
    <property type="entry name" value="Hepadnavirus_pol/RT"/>
</dbReference>
<reference evidence="2" key="1">
    <citation type="submission" date="2021-02" db="EMBL/GenBank/DDBJ databases">
        <authorList>
            <person name="Dougan E. K."/>
            <person name="Rhodes N."/>
            <person name="Thang M."/>
            <person name="Chan C."/>
        </authorList>
    </citation>
    <scope>NUCLEOTIDE SEQUENCE</scope>
</reference>
<dbReference type="OrthoDB" id="430804at2759"/>
<dbReference type="SUPFAM" id="SSF56672">
    <property type="entry name" value="DNA/RNA polymerases"/>
    <property type="match status" value="1"/>
</dbReference>
<evidence type="ECO:0000256" key="1">
    <source>
        <dbReference type="SAM" id="MobiDB-lite"/>
    </source>
</evidence>
<gene>
    <name evidence="2" type="ORF">PGLA1383_LOCUS55018</name>
</gene>
<feature type="region of interest" description="Disordered" evidence="1">
    <location>
        <begin position="385"/>
        <end position="419"/>
    </location>
</feature>
<name>A0A813HPQ0_POLGL</name>
<feature type="region of interest" description="Disordered" evidence="1">
    <location>
        <begin position="480"/>
        <end position="501"/>
    </location>
</feature>
<dbReference type="Proteomes" id="UP000654075">
    <property type="component" value="Unassembled WGS sequence"/>
</dbReference>
<accession>A0A813HPQ0</accession>
<dbReference type="InterPro" id="IPR043502">
    <property type="entry name" value="DNA/RNA_pol_sf"/>
</dbReference>
<evidence type="ECO:0000313" key="2">
    <source>
        <dbReference type="EMBL" id="CAE8640083.1"/>
    </source>
</evidence>
<dbReference type="EMBL" id="CAJNNV010032471">
    <property type="protein sequence ID" value="CAE8640083.1"/>
    <property type="molecule type" value="Genomic_DNA"/>
</dbReference>
<evidence type="ECO:0000313" key="3">
    <source>
        <dbReference type="Proteomes" id="UP000654075"/>
    </source>
</evidence>
<keyword evidence="3" id="KW-1185">Reference proteome</keyword>
<sequence>MDPTTSELARMTSVADVLVWANLATSIEEAREPTSPAGSLLTLLGLLPTSLPRDLSMVTEIDIVSVFGGWMTTQAGGVPVGPTIVGRGRAKVFLRVCHLLCGVVKTQAALEIEASVAAMAAAATAAALAASASQPSAVATRRAKLANVLKQGDESEVDILDTASVIAMFGRYEVLFGPGSKPDEDIEPSTHQLAALKMCMADGAAPYADFAVFGPHGLRLEKKHKLEYMVYQLDGTFKTKEIFGPPTIQAWMSSYRVLECSLIMLDAVDLGILASYSRNMMACLESYGVETWHVLYQADLRMREERMDRMLREIISEEAKAPGSVPGWSTARPWNAVWSRAALDYRYWQSEFKEKALFLITRTVPKAALVDDDVRINARAIAPPHFGQLGKGQGQGPASSGGYGKAPRPAKGKAHNTNADGYLTNRNQLALCPGWQDGTCTISLGQHICQLTGLQHQCSKCLGSSHGALLCPTPDAYKTPRDAATKRGKGKGKGKGRGKFTKNQWTTTGVVADLVRSAVPVVVACDPSAQSTVVHSQSDAVPTAALRATTGVIAGLPTDSGDLDLDRAPQKNVELLALITHKVGSNQLPPSPASSQPQPNCMPSRGRIPWNKLVRGAPTTDAPAPLEGFSEAHRDKRVRMPANSVSATVHRNWQHLGLDCIWKRVSRVPGHFIVGERIRNCLAALINERAADAEELEDPFVALARERVAAELSQILGCPTISTASVNSGTCVTSIRADLLDAWLRAAGDPAHVFTEWLRSGAPAGISEGLGLCKGLLPESKSEVPATSYEDLATDFESFRNYAGVDDSEEAVGILEGYCDKGYFDVHRHLATCTAALGGTPVLSKLACLVKSKIMPSGSKRVKRRIILDSKESRVKLATTVPYKCTLPRVFDVVNGALEMMADAVDGEDIELMVADCPWRLCALLRGRLLSYNRIAQGSRTAPLAWSVIASCATRAIQGAFVASGSARVRHTQRVRLNCYVDDPIVIVRGTPSQRKNDLILCLLIWLVLGFPMSFPKAHSGKSLAWIGVQLTIGPGCISAEITAERLAELLCTTERFLQLNVLPLRDVRSFVGQCQHVANTITVWRPFLADIWAALGAEPSGAPANCMWQRQNSTALHWLRAFLRRQRGSLKRVWTLSAYLGSASQVLITADASPFGTGAWLSINGCIVSWLSLPIFKIDAEVLRITESLGSCECQQTVECLALLQVLRLWKTSWAAVRVQLIVRSDNVTAFFMAAYLKGRGHGVRTVARELALDLGDGSFAPDLVVHLPGVDNDIADALSRRFQPNKAFTLPAALSGVPEAVVPETSILWWETFQCAN</sequence>
<dbReference type="OMA" id="WIGANFE"/>
<organism evidence="2 3">
    <name type="scientific">Polarella glacialis</name>
    <name type="common">Dinoflagellate</name>
    <dbReference type="NCBI Taxonomy" id="89957"/>
    <lineage>
        <taxon>Eukaryota</taxon>
        <taxon>Sar</taxon>
        <taxon>Alveolata</taxon>
        <taxon>Dinophyceae</taxon>
        <taxon>Suessiales</taxon>
        <taxon>Suessiaceae</taxon>
        <taxon>Polarella</taxon>
    </lineage>
</organism>
<dbReference type="PANTHER" id="PTHR33050:SF7">
    <property type="entry name" value="RIBONUCLEASE H"/>
    <property type="match status" value="1"/>
</dbReference>
<comment type="caution">
    <text evidence="2">The sequence shown here is derived from an EMBL/GenBank/DDBJ whole genome shotgun (WGS) entry which is preliminary data.</text>
</comment>
<feature type="compositionally biased region" description="Gly residues" evidence="1">
    <location>
        <begin position="389"/>
        <end position="404"/>
    </location>
</feature>
<evidence type="ECO:0008006" key="4">
    <source>
        <dbReference type="Google" id="ProtNLM"/>
    </source>
</evidence>
<protein>
    <recommendedName>
        <fullName evidence="4">Reverse transcriptase domain-containing protein</fullName>
    </recommendedName>
</protein>
<feature type="compositionally biased region" description="Basic residues" evidence="1">
    <location>
        <begin position="486"/>
        <end position="500"/>
    </location>
</feature>
<proteinExistence type="predicted"/>